<reference evidence="1 2" key="1">
    <citation type="submission" date="2011-11" db="EMBL/GenBank/DDBJ databases">
        <title>Whole genome shotgun sequence of Gordonia araii NBRC 100433.</title>
        <authorList>
            <person name="Yoshida Y."/>
            <person name="Hosoyama A."/>
            <person name="Tsuchikane K."/>
            <person name="Katsumata H."/>
            <person name="Yamazaki S."/>
            <person name="Fujita N."/>
        </authorList>
    </citation>
    <scope>NUCLEOTIDE SEQUENCE [LARGE SCALE GENOMIC DNA]</scope>
    <source>
        <strain evidence="1 2">NBRC 100433</strain>
    </source>
</reference>
<evidence type="ECO:0000313" key="2">
    <source>
        <dbReference type="Proteomes" id="UP000035088"/>
    </source>
</evidence>
<sequence length="151" mass="16881">MYMLQMLRSDKRFFLSILTIAVVTVVASCGFYGDPVSRATDKLGVRLPESATEVRADAPLFSVQGSCLGLEFLMPSKQWRDYVDEYFDLAASEETYDDGTTCGQNLIRCGPEFRVPAQRWSDRVDGVYRGLKVLENCHGARTKIAWALVGP</sequence>
<dbReference type="EMBL" id="BAEE01000036">
    <property type="protein sequence ID" value="GAB09270.1"/>
    <property type="molecule type" value="Genomic_DNA"/>
</dbReference>
<organism evidence="1 2">
    <name type="scientific">Gordonia araii NBRC 100433</name>
    <dbReference type="NCBI Taxonomy" id="1073574"/>
    <lineage>
        <taxon>Bacteria</taxon>
        <taxon>Bacillati</taxon>
        <taxon>Actinomycetota</taxon>
        <taxon>Actinomycetes</taxon>
        <taxon>Mycobacteriales</taxon>
        <taxon>Gordoniaceae</taxon>
        <taxon>Gordonia</taxon>
    </lineage>
</organism>
<evidence type="ECO:0000313" key="1">
    <source>
        <dbReference type="EMBL" id="GAB09270.1"/>
    </source>
</evidence>
<gene>
    <name evidence="1" type="ORF">GOARA_036_00020</name>
</gene>
<name>G7H095_9ACTN</name>
<dbReference type="AlphaFoldDB" id="G7H095"/>
<protein>
    <submittedName>
        <fullName evidence="1">Uncharacterized protein</fullName>
    </submittedName>
</protein>
<accession>G7H095</accession>
<proteinExistence type="predicted"/>
<dbReference type="Proteomes" id="UP000035088">
    <property type="component" value="Unassembled WGS sequence"/>
</dbReference>
<comment type="caution">
    <text evidence="1">The sequence shown here is derived from an EMBL/GenBank/DDBJ whole genome shotgun (WGS) entry which is preliminary data.</text>
</comment>
<keyword evidence="2" id="KW-1185">Reference proteome</keyword>